<name>A0AAD4LHU8_9AGAM</name>
<keyword evidence="3" id="KW-1185">Reference proteome</keyword>
<dbReference type="AlphaFoldDB" id="A0AAD4LHU8"/>
<dbReference type="Pfam" id="PF17109">
    <property type="entry name" value="Goodbye"/>
    <property type="match status" value="1"/>
</dbReference>
<evidence type="ECO:0000313" key="3">
    <source>
        <dbReference type="Proteomes" id="UP001201163"/>
    </source>
</evidence>
<accession>A0AAD4LHU8</accession>
<dbReference type="InterPro" id="IPR031350">
    <property type="entry name" value="Goodbye_dom"/>
</dbReference>
<feature type="domain" description="Fungal STAND N-terminal Goodbye" evidence="1">
    <location>
        <begin position="21"/>
        <end position="140"/>
    </location>
</feature>
<evidence type="ECO:0000259" key="1">
    <source>
        <dbReference type="Pfam" id="PF17109"/>
    </source>
</evidence>
<proteinExistence type="predicted"/>
<reference evidence="2" key="1">
    <citation type="submission" date="2022-01" db="EMBL/GenBank/DDBJ databases">
        <title>Comparative genomics reveals a dynamic genome evolution in the ectomycorrhizal milk-cap (Lactarius) mushrooms.</title>
        <authorList>
            <consortium name="DOE Joint Genome Institute"/>
            <person name="Lebreton A."/>
            <person name="Tang N."/>
            <person name="Kuo A."/>
            <person name="LaButti K."/>
            <person name="Drula E."/>
            <person name="Barry K."/>
            <person name="Clum A."/>
            <person name="Lipzen A."/>
            <person name="Mousain D."/>
            <person name="Ng V."/>
            <person name="Wang R."/>
            <person name="Wang X."/>
            <person name="Dai Y."/>
            <person name="Henrissat B."/>
            <person name="Grigoriev I.V."/>
            <person name="Guerin-Laguette A."/>
            <person name="Yu F."/>
            <person name="Martin F.M."/>
        </authorList>
    </citation>
    <scope>NUCLEOTIDE SEQUENCE</scope>
    <source>
        <strain evidence="2">QP</strain>
    </source>
</reference>
<dbReference type="EMBL" id="JAKELL010000018">
    <property type="protein sequence ID" value="KAH8993415.1"/>
    <property type="molecule type" value="Genomic_DNA"/>
</dbReference>
<comment type="caution">
    <text evidence="2">The sequence shown here is derived from an EMBL/GenBank/DDBJ whole genome shotgun (WGS) entry which is preliminary data.</text>
</comment>
<dbReference type="Proteomes" id="UP001201163">
    <property type="component" value="Unassembled WGS sequence"/>
</dbReference>
<gene>
    <name evidence="2" type="ORF">EDB92DRAFT_1980540</name>
</gene>
<organism evidence="2 3">
    <name type="scientific">Lactarius akahatsu</name>
    <dbReference type="NCBI Taxonomy" id="416441"/>
    <lineage>
        <taxon>Eukaryota</taxon>
        <taxon>Fungi</taxon>
        <taxon>Dikarya</taxon>
        <taxon>Basidiomycota</taxon>
        <taxon>Agaricomycotina</taxon>
        <taxon>Agaricomycetes</taxon>
        <taxon>Russulales</taxon>
        <taxon>Russulaceae</taxon>
        <taxon>Lactarius</taxon>
    </lineage>
</organism>
<protein>
    <recommendedName>
        <fullName evidence="1">Fungal STAND N-terminal Goodbye domain-containing protein</fullName>
    </recommendedName>
</protein>
<evidence type="ECO:0000313" key="2">
    <source>
        <dbReference type="EMBL" id="KAH8993415.1"/>
    </source>
</evidence>
<sequence length="225" mass="24975">MSSSSQTAAPSPIFKSMLDIALAEYQKKTGDDLLAHSLAAKLQACKPVDDVLDILRDQAKTFEQSGDQKLMKWIDPLVHVLYTFSGALGDGVSLAFPPAKVIFTGIGVLLAAAKDVRASHGAIIDLFERIESFFKRLEVYTEVSLSTRMVEVLVKIVIELLSILSIATKEVKRRRAKIYFRKLLGRTDIEDALKKLDSLIQEEFQMATAQILKVTTEAKDGTRPY</sequence>